<evidence type="ECO:0000313" key="2">
    <source>
        <dbReference type="EMBL" id="GEK23476.1"/>
    </source>
</evidence>
<protein>
    <recommendedName>
        <fullName evidence="1">UspA domain-containing protein</fullName>
    </recommendedName>
</protein>
<reference evidence="2 3" key="1">
    <citation type="submission" date="2019-07" db="EMBL/GenBank/DDBJ databases">
        <title>Whole genome shotgun sequence of Cellulomonas xylanilytica NBRC 101102.</title>
        <authorList>
            <person name="Hosoyama A."/>
            <person name="Uohara A."/>
            <person name="Ohji S."/>
            <person name="Ichikawa N."/>
        </authorList>
    </citation>
    <scope>NUCLEOTIDE SEQUENCE [LARGE SCALE GENOMIC DNA]</scope>
    <source>
        <strain evidence="2 3">NBRC 101102</strain>
    </source>
</reference>
<evidence type="ECO:0000259" key="1">
    <source>
        <dbReference type="Pfam" id="PF00582"/>
    </source>
</evidence>
<dbReference type="Pfam" id="PF00582">
    <property type="entry name" value="Usp"/>
    <property type="match status" value="1"/>
</dbReference>
<dbReference type="SUPFAM" id="SSF52402">
    <property type="entry name" value="Adenine nucleotide alpha hydrolases-like"/>
    <property type="match status" value="1"/>
</dbReference>
<gene>
    <name evidence="2" type="ORF">CXY01_39960</name>
</gene>
<dbReference type="Gene3D" id="3.40.50.620">
    <property type="entry name" value="HUPs"/>
    <property type="match status" value="1"/>
</dbReference>
<sequence length="174" mass="18399">MTRSAPHPWHGVVEPGAPTLVVGVLPNQPPTVVRRAASLAHAMRASLVCVWADPARSLVGEEPDGTLVTTPLDPDHVDSRERDGVAETALGEQLATDLGDVDVPWRFVYTVGEASRALARVARETGALQIVLGSRRPGIGGWMNHLIGGSTAGRLAHTQPVPVTIVPLCVEDHP</sequence>
<feature type="domain" description="UspA" evidence="1">
    <location>
        <begin position="20"/>
        <end position="167"/>
    </location>
</feature>
<evidence type="ECO:0000313" key="3">
    <source>
        <dbReference type="Proteomes" id="UP000321118"/>
    </source>
</evidence>
<dbReference type="RefSeq" id="WP_146931416.1">
    <property type="nucleotide sequence ID" value="NZ_BJUB01000017.1"/>
</dbReference>
<dbReference type="AlphaFoldDB" id="A0A510V9Q5"/>
<dbReference type="InterPro" id="IPR006016">
    <property type="entry name" value="UspA"/>
</dbReference>
<dbReference type="Proteomes" id="UP000321118">
    <property type="component" value="Unassembled WGS sequence"/>
</dbReference>
<organism evidence="2 3">
    <name type="scientific">Cellulomonas xylanilytica</name>
    <dbReference type="NCBI Taxonomy" id="233583"/>
    <lineage>
        <taxon>Bacteria</taxon>
        <taxon>Bacillati</taxon>
        <taxon>Actinomycetota</taxon>
        <taxon>Actinomycetes</taxon>
        <taxon>Micrococcales</taxon>
        <taxon>Cellulomonadaceae</taxon>
        <taxon>Cellulomonas</taxon>
    </lineage>
</organism>
<dbReference type="OrthoDB" id="3213322at2"/>
<name>A0A510V9Q5_9CELL</name>
<keyword evidence="3" id="KW-1185">Reference proteome</keyword>
<accession>A0A510V9Q5</accession>
<comment type="caution">
    <text evidence="2">The sequence shown here is derived from an EMBL/GenBank/DDBJ whole genome shotgun (WGS) entry which is preliminary data.</text>
</comment>
<dbReference type="InterPro" id="IPR014729">
    <property type="entry name" value="Rossmann-like_a/b/a_fold"/>
</dbReference>
<dbReference type="CDD" id="cd00293">
    <property type="entry name" value="USP-like"/>
    <property type="match status" value="1"/>
</dbReference>
<dbReference type="EMBL" id="BJUB01000017">
    <property type="protein sequence ID" value="GEK23476.1"/>
    <property type="molecule type" value="Genomic_DNA"/>
</dbReference>
<proteinExistence type="predicted"/>